<dbReference type="Gene3D" id="3.60.15.10">
    <property type="entry name" value="Ribonuclease Z/Hydroxyacylglutathione hydrolase-like"/>
    <property type="match status" value="1"/>
</dbReference>
<sequence length="246" mass="26323">MAVLHLLGTGAAASDARRTTTMLAVENAGGVVLIDCGGDVIQRALASGIDPDAIEALIVTHEHADHAGGFALFMVRIWLLGRKRPIPVFGIEPALRQARRVLEAFNTSGWDLPEIQWRPVEHRAGAEVLRDERWTITAAPGVHSVPTIGVRVETAEGGTLAYSCDTEPTPAIVEMSRGVDLLVHEATGVFGGHTSNEGAAAVAREAGARRLILVHLPPDVHDEQLAEARGIFPHIQFGEDGGRHEF</sequence>
<keyword evidence="2" id="KW-0378">Hydrolase</keyword>
<dbReference type="GO" id="GO:0042781">
    <property type="term" value="F:3'-tRNA processing endoribonuclease activity"/>
    <property type="evidence" value="ECO:0007669"/>
    <property type="project" value="UniProtKB-EC"/>
</dbReference>
<gene>
    <name evidence="2" type="ORF">AVDCRST_MAG68-1840</name>
</gene>
<evidence type="ECO:0000313" key="2">
    <source>
        <dbReference type="EMBL" id="CAA9320626.1"/>
    </source>
</evidence>
<name>A0A6J4L0F5_9BACT</name>
<dbReference type="PANTHER" id="PTHR46018">
    <property type="entry name" value="ZINC PHOSPHODIESTERASE ELAC PROTEIN 1"/>
    <property type="match status" value="1"/>
</dbReference>
<accession>A0A6J4L0F5</accession>
<evidence type="ECO:0000259" key="1">
    <source>
        <dbReference type="SMART" id="SM00849"/>
    </source>
</evidence>
<dbReference type="Pfam" id="PF12706">
    <property type="entry name" value="Lactamase_B_2"/>
    <property type="match status" value="1"/>
</dbReference>
<reference evidence="2" key="1">
    <citation type="submission" date="2020-02" db="EMBL/GenBank/DDBJ databases">
        <authorList>
            <person name="Meier V. D."/>
        </authorList>
    </citation>
    <scope>NUCLEOTIDE SEQUENCE</scope>
    <source>
        <strain evidence="2">AVDCRST_MAG68</strain>
    </source>
</reference>
<dbReference type="InterPro" id="IPR001279">
    <property type="entry name" value="Metallo-B-lactamas"/>
</dbReference>
<dbReference type="SUPFAM" id="SSF56281">
    <property type="entry name" value="Metallo-hydrolase/oxidoreductase"/>
    <property type="match status" value="1"/>
</dbReference>
<dbReference type="PANTHER" id="PTHR46018:SF2">
    <property type="entry name" value="ZINC PHOSPHODIESTERASE ELAC PROTEIN 1"/>
    <property type="match status" value="1"/>
</dbReference>
<protein>
    <submittedName>
        <fullName evidence="2">Ribonuclease Z</fullName>
        <ecNumber evidence="2">3.1.26.11</ecNumber>
    </submittedName>
</protein>
<dbReference type="SMART" id="SM00849">
    <property type="entry name" value="Lactamase_B"/>
    <property type="match status" value="1"/>
</dbReference>
<dbReference type="AlphaFoldDB" id="A0A6J4L0F5"/>
<dbReference type="EMBL" id="CADCTW010000092">
    <property type="protein sequence ID" value="CAA9320626.1"/>
    <property type="molecule type" value="Genomic_DNA"/>
</dbReference>
<feature type="domain" description="Metallo-beta-lactamase" evidence="1">
    <location>
        <begin position="19"/>
        <end position="193"/>
    </location>
</feature>
<dbReference type="InterPro" id="IPR036866">
    <property type="entry name" value="RibonucZ/Hydroxyglut_hydro"/>
</dbReference>
<dbReference type="EC" id="3.1.26.11" evidence="2"/>
<organism evidence="2">
    <name type="scientific">uncultured Gemmatimonadota bacterium</name>
    <dbReference type="NCBI Taxonomy" id="203437"/>
    <lineage>
        <taxon>Bacteria</taxon>
        <taxon>Pseudomonadati</taxon>
        <taxon>Gemmatimonadota</taxon>
        <taxon>environmental samples</taxon>
    </lineage>
</organism>
<proteinExistence type="predicted"/>